<feature type="region of interest" description="Disordered" evidence="5">
    <location>
        <begin position="323"/>
        <end position="420"/>
    </location>
</feature>
<evidence type="ECO:0000313" key="8">
    <source>
        <dbReference type="Proteomes" id="UP000694381"/>
    </source>
</evidence>
<dbReference type="Gene3D" id="3.30.200.20">
    <property type="entry name" value="Phosphorylase Kinase, domain 1"/>
    <property type="match status" value="1"/>
</dbReference>
<proteinExistence type="predicted"/>
<dbReference type="Proteomes" id="UP000694381">
    <property type="component" value="Unassembled WGS sequence"/>
</dbReference>
<dbReference type="PROSITE" id="PS00107">
    <property type="entry name" value="PROTEIN_KINASE_ATP"/>
    <property type="match status" value="1"/>
</dbReference>
<accession>A0A8C6QZZ6</accession>
<reference evidence="7" key="1">
    <citation type="submission" date="2025-08" db="UniProtKB">
        <authorList>
            <consortium name="Ensembl"/>
        </authorList>
    </citation>
    <scope>IDENTIFICATION</scope>
</reference>
<evidence type="ECO:0000256" key="5">
    <source>
        <dbReference type="SAM" id="MobiDB-lite"/>
    </source>
</evidence>
<dbReference type="PANTHER" id="PTHR24055">
    <property type="entry name" value="MITOGEN-ACTIVATED PROTEIN KINASE"/>
    <property type="match status" value="1"/>
</dbReference>
<evidence type="ECO:0000256" key="1">
    <source>
        <dbReference type="ARBA" id="ARBA00022553"/>
    </source>
</evidence>
<dbReference type="CDD" id="cd07852">
    <property type="entry name" value="STKc_MAPK15-like"/>
    <property type="match status" value="1"/>
</dbReference>
<dbReference type="PROSITE" id="PS50011">
    <property type="entry name" value="PROTEIN_KINASE_DOM"/>
    <property type="match status" value="1"/>
</dbReference>
<dbReference type="GO" id="GO:0004672">
    <property type="term" value="F:protein kinase activity"/>
    <property type="evidence" value="ECO:0007669"/>
    <property type="project" value="InterPro"/>
</dbReference>
<protein>
    <submittedName>
        <fullName evidence="7">Mitogen-activated protein kinase 15</fullName>
    </submittedName>
</protein>
<dbReference type="GO" id="GO:0005524">
    <property type="term" value="F:ATP binding"/>
    <property type="evidence" value="ECO:0007669"/>
    <property type="project" value="UniProtKB-UniRule"/>
</dbReference>
<dbReference type="Gene3D" id="1.10.510.10">
    <property type="entry name" value="Transferase(Phosphotransferase) domain 1"/>
    <property type="match status" value="1"/>
</dbReference>
<organism evidence="7 8">
    <name type="scientific">Nannospalax galili</name>
    <name type="common">Northern Israeli blind subterranean mole rat</name>
    <name type="synonym">Spalax galili</name>
    <dbReference type="NCBI Taxonomy" id="1026970"/>
    <lineage>
        <taxon>Eukaryota</taxon>
        <taxon>Metazoa</taxon>
        <taxon>Chordata</taxon>
        <taxon>Craniata</taxon>
        <taxon>Vertebrata</taxon>
        <taxon>Euteleostomi</taxon>
        <taxon>Mammalia</taxon>
        <taxon>Eutheria</taxon>
        <taxon>Euarchontoglires</taxon>
        <taxon>Glires</taxon>
        <taxon>Rodentia</taxon>
        <taxon>Myomorpha</taxon>
        <taxon>Muroidea</taxon>
        <taxon>Spalacidae</taxon>
        <taxon>Spalacinae</taxon>
        <taxon>Nannospalax</taxon>
    </lineage>
</organism>
<feature type="region of interest" description="Disordered" evidence="5">
    <location>
        <begin position="456"/>
        <end position="486"/>
    </location>
</feature>
<dbReference type="FunFam" id="1.10.510.10:FF:000238">
    <property type="entry name" value="Mitogen-activated protein kinase"/>
    <property type="match status" value="1"/>
</dbReference>
<feature type="domain" description="Protein kinase" evidence="6">
    <location>
        <begin position="14"/>
        <end position="300"/>
    </location>
</feature>
<dbReference type="GeneTree" id="ENSGT00940000159758"/>
<dbReference type="InterPro" id="IPR050117">
    <property type="entry name" value="MAPK"/>
</dbReference>
<sequence>MCAAEVDRHVAQRYLLKRRLGKGAYGIVWRAVDRKTGQVVAIKKIFDAFRDKTDAQVSVQGEFGDHPNIIRLLDVIPAENDRDIYLVFESMDTDLNAVIQKGRLLEDIHKRCIFYQLLRATKFIHSGRVIHRDQKPSNVLLDAACRVKLCDFGLARSLSDLPEGSEGQALTEYVATRWYRAPEVLLSSRWYTPGVDMWSLGCILGEMLRGQPLFPGTSTFHQLQLILETIPLPSMEELQDLGLDYSASILHNLGSRPRQTLDALLPPDSPPEALDLLRRLLVFAPDKRLSAVQALQHPYVQRFHCPDREWTRGFDVRLPVHEGEQLSTRQSRPARVRMILERRGTSRSPFEEGPGDMASPAEPRASPGRVHPPELGVPPSVPAETPARKRGPRSQSSPGRNPEHVGEHAGEPRLPPTAPGPLCVGPPTCVKSHVRVAAPSLTSQAAAQVANQALIRGDPAPGGGPRVARARRVPSRLPREASEPRPGRRMFGAAALQGAQGAARAALGGYSQAYGTVCHSALGRLPLLPGPRA</sequence>
<keyword evidence="3 4" id="KW-0067">ATP-binding</keyword>
<evidence type="ECO:0000256" key="2">
    <source>
        <dbReference type="ARBA" id="ARBA00022741"/>
    </source>
</evidence>
<dbReference type="InterPro" id="IPR017441">
    <property type="entry name" value="Protein_kinase_ATP_BS"/>
</dbReference>
<feature type="binding site" evidence="4">
    <location>
        <position position="44"/>
    </location>
    <ligand>
        <name>ATP</name>
        <dbReference type="ChEBI" id="CHEBI:30616"/>
    </ligand>
</feature>
<evidence type="ECO:0000313" key="7">
    <source>
        <dbReference type="Ensembl" id="ENSNGAP00000010948.1"/>
    </source>
</evidence>
<keyword evidence="2 4" id="KW-0547">Nucleotide-binding</keyword>
<evidence type="ECO:0000256" key="3">
    <source>
        <dbReference type="ARBA" id="ARBA00022840"/>
    </source>
</evidence>
<dbReference type="AlphaFoldDB" id="A0A8C6QZZ6"/>
<feature type="compositionally biased region" description="Basic and acidic residues" evidence="5">
    <location>
        <begin position="401"/>
        <end position="411"/>
    </location>
</feature>
<feature type="compositionally biased region" description="Basic and acidic residues" evidence="5">
    <location>
        <begin position="477"/>
        <end position="486"/>
    </location>
</feature>
<keyword evidence="8" id="KW-1185">Reference proteome</keyword>
<evidence type="ECO:0000259" key="6">
    <source>
        <dbReference type="PROSITE" id="PS50011"/>
    </source>
</evidence>
<evidence type="ECO:0000256" key="4">
    <source>
        <dbReference type="PROSITE-ProRule" id="PRU10141"/>
    </source>
</evidence>
<dbReference type="Ensembl" id="ENSNGAT00000016490.1">
    <property type="protein sequence ID" value="ENSNGAP00000010948.1"/>
    <property type="gene ID" value="ENSNGAG00000013212.1"/>
</dbReference>
<gene>
    <name evidence="7" type="primary">Mapk15</name>
</gene>
<dbReference type="InterPro" id="IPR000719">
    <property type="entry name" value="Prot_kinase_dom"/>
</dbReference>
<keyword evidence="1" id="KW-0597">Phosphoprotein</keyword>
<dbReference type="InterPro" id="IPR011009">
    <property type="entry name" value="Kinase-like_dom_sf"/>
</dbReference>
<reference evidence="7" key="2">
    <citation type="submission" date="2025-09" db="UniProtKB">
        <authorList>
            <consortium name="Ensembl"/>
        </authorList>
    </citation>
    <scope>IDENTIFICATION</scope>
</reference>
<dbReference type="Pfam" id="PF00069">
    <property type="entry name" value="Pkinase"/>
    <property type="match status" value="1"/>
</dbReference>
<dbReference type="SUPFAM" id="SSF56112">
    <property type="entry name" value="Protein kinase-like (PK-like)"/>
    <property type="match status" value="1"/>
</dbReference>
<name>A0A8C6QZZ6_NANGA</name>